<protein>
    <submittedName>
        <fullName evidence="3">Transcriptional regulator, TetR family</fullName>
    </submittedName>
</protein>
<dbReference type="PROSITE" id="PS01081">
    <property type="entry name" value="HTH_TETR_1"/>
    <property type="match status" value="1"/>
</dbReference>
<dbReference type="GO" id="GO:0003677">
    <property type="term" value="F:DNA binding"/>
    <property type="evidence" value="ECO:0007669"/>
    <property type="project" value="UniProtKB-KW"/>
</dbReference>
<organism evidence="3">
    <name type="scientific">hydrothermal vent metagenome</name>
    <dbReference type="NCBI Taxonomy" id="652676"/>
    <lineage>
        <taxon>unclassified sequences</taxon>
        <taxon>metagenomes</taxon>
        <taxon>ecological metagenomes</taxon>
    </lineage>
</organism>
<gene>
    <name evidence="3" type="ORF">MNB_SV-5-1479</name>
</gene>
<dbReference type="Gene3D" id="1.10.357.10">
    <property type="entry name" value="Tetracycline Repressor, domain 2"/>
    <property type="match status" value="1"/>
</dbReference>
<evidence type="ECO:0000256" key="1">
    <source>
        <dbReference type="ARBA" id="ARBA00023125"/>
    </source>
</evidence>
<dbReference type="EMBL" id="FPKX01000060">
    <property type="protein sequence ID" value="SFZ98806.1"/>
    <property type="molecule type" value="Genomic_DNA"/>
</dbReference>
<proteinExistence type="predicted"/>
<dbReference type="Pfam" id="PF00440">
    <property type="entry name" value="TetR_N"/>
    <property type="match status" value="1"/>
</dbReference>
<dbReference type="InterPro" id="IPR001647">
    <property type="entry name" value="HTH_TetR"/>
</dbReference>
<dbReference type="SUPFAM" id="SSF46689">
    <property type="entry name" value="Homeodomain-like"/>
    <property type="match status" value="1"/>
</dbReference>
<dbReference type="PANTHER" id="PTHR43479">
    <property type="entry name" value="ACREF/ENVCD OPERON REPRESSOR-RELATED"/>
    <property type="match status" value="1"/>
</dbReference>
<evidence type="ECO:0000259" key="2">
    <source>
        <dbReference type="PROSITE" id="PS50977"/>
    </source>
</evidence>
<dbReference type="PANTHER" id="PTHR43479:SF11">
    <property type="entry name" value="ACREF_ENVCD OPERON REPRESSOR-RELATED"/>
    <property type="match status" value="1"/>
</dbReference>
<dbReference type="InterPro" id="IPR050624">
    <property type="entry name" value="HTH-type_Tx_Regulator"/>
</dbReference>
<sequence length="199" mass="23129">MAIIVDKVEKRRNIALACKDILYEHGIKNITISQISQTAGVGKGTIYEYFDNKEDIVFEIITIHISEHLKDLESIMNDSLTIKEKLFYFFYSIYKDEIGQQQLKVYREFLAIAMTNGTKDMIDFNLKCRNKFLYILGEIIQKGVDDNLIHEEMHKMKSSMLTFGAGLVVNSHVLGLDPKEEIENFLNNIFNFMKKEEEL</sequence>
<reference evidence="3" key="1">
    <citation type="submission" date="2016-10" db="EMBL/GenBank/DDBJ databases">
        <authorList>
            <person name="de Groot N.N."/>
        </authorList>
    </citation>
    <scope>NUCLEOTIDE SEQUENCE</scope>
</reference>
<keyword evidence="1" id="KW-0238">DNA-binding</keyword>
<accession>A0A1W1EFK6</accession>
<feature type="domain" description="HTH tetR-type" evidence="2">
    <location>
        <begin position="8"/>
        <end position="68"/>
    </location>
</feature>
<dbReference type="InterPro" id="IPR009057">
    <property type="entry name" value="Homeodomain-like_sf"/>
</dbReference>
<dbReference type="PRINTS" id="PR00455">
    <property type="entry name" value="HTHTETR"/>
</dbReference>
<dbReference type="AlphaFoldDB" id="A0A1W1EFK6"/>
<dbReference type="InterPro" id="IPR023772">
    <property type="entry name" value="DNA-bd_HTH_TetR-type_CS"/>
</dbReference>
<evidence type="ECO:0000313" key="3">
    <source>
        <dbReference type="EMBL" id="SFZ98806.1"/>
    </source>
</evidence>
<name>A0A1W1EFK6_9ZZZZ</name>
<dbReference type="PROSITE" id="PS50977">
    <property type="entry name" value="HTH_TETR_2"/>
    <property type="match status" value="1"/>
</dbReference>